<evidence type="ECO:0000259" key="1">
    <source>
        <dbReference type="Pfam" id="PF01068"/>
    </source>
</evidence>
<proteinExistence type="predicted"/>
<dbReference type="Pfam" id="PF01068">
    <property type="entry name" value="DNA_ligase_A_M"/>
    <property type="match status" value="1"/>
</dbReference>
<protein>
    <recommendedName>
        <fullName evidence="1">ATP-dependent DNA ligase family profile domain-containing protein</fullName>
    </recommendedName>
</protein>
<evidence type="ECO:0000313" key="3">
    <source>
        <dbReference type="Proteomes" id="UP001300012"/>
    </source>
</evidence>
<name>A0ABT1YFI3_9BACL</name>
<reference evidence="2 3" key="1">
    <citation type="submission" date="2022-08" db="EMBL/GenBank/DDBJ databases">
        <title>Paenibacillus endoradicis sp. nov., Paenibacillus radicibacter sp. nov and Paenibacillus pararadicis sp. nov., three cold-adapted plant growth-promoting bacteria isolated from root of Larix gmelinii in Great Khingan.</title>
        <authorList>
            <person name="Xue H."/>
        </authorList>
    </citation>
    <scope>NUCLEOTIDE SEQUENCE [LARGE SCALE GENOMIC DNA]</scope>
    <source>
        <strain evidence="2 3">N5-1-1-5</strain>
    </source>
</reference>
<comment type="caution">
    <text evidence="2">The sequence shown here is derived from an EMBL/GenBank/DDBJ whole genome shotgun (WGS) entry which is preliminary data.</text>
</comment>
<evidence type="ECO:0000313" key="2">
    <source>
        <dbReference type="EMBL" id="MCR8631954.1"/>
    </source>
</evidence>
<accession>A0ABT1YFI3</accession>
<dbReference type="InterPro" id="IPR012310">
    <property type="entry name" value="DNA_ligase_ATP-dep_cent"/>
</dbReference>
<gene>
    <name evidence="2" type="ORF">NV381_12115</name>
</gene>
<sequence length="75" mass="8583">MSHMDKPQLYTKKKNNVTDKFPELLTNCPVQIGTILDGELIVTDREGNPDFEGLQKKFQNKKDKTPVTFVAFDII</sequence>
<dbReference type="Gene3D" id="3.30.470.30">
    <property type="entry name" value="DNA ligase/mRNA capping enzyme"/>
    <property type="match status" value="1"/>
</dbReference>
<feature type="domain" description="ATP-dependent DNA ligase family profile" evidence="1">
    <location>
        <begin position="5"/>
        <end position="75"/>
    </location>
</feature>
<organism evidence="2 3">
    <name type="scientific">Paenibacillus radicis</name>
    <name type="common">ex Xue et al. 2023</name>
    <dbReference type="NCBI Taxonomy" id="2972489"/>
    <lineage>
        <taxon>Bacteria</taxon>
        <taxon>Bacillati</taxon>
        <taxon>Bacillota</taxon>
        <taxon>Bacilli</taxon>
        <taxon>Bacillales</taxon>
        <taxon>Paenibacillaceae</taxon>
        <taxon>Paenibacillus</taxon>
    </lineage>
</organism>
<dbReference type="EMBL" id="JANQBD010000007">
    <property type="protein sequence ID" value="MCR8631954.1"/>
    <property type="molecule type" value="Genomic_DNA"/>
</dbReference>
<dbReference type="Proteomes" id="UP001300012">
    <property type="component" value="Unassembled WGS sequence"/>
</dbReference>
<dbReference type="SUPFAM" id="SSF56091">
    <property type="entry name" value="DNA ligase/mRNA capping enzyme, catalytic domain"/>
    <property type="match status" value="1"/>
</dbReference>
<dbReference type="RefSeq" id="WP_258213538.1">
    <property type="nucleotide sequence ID" value="NZ_JANQBD010000007.1"/>
</dbReference>
<keyword evidence="3" id="KW-1185">Reference proteome</keyword>